<sequence length="509" mass="53079">MALVVLTARESVSGSDDNINSVFVGTPDVSELAPGVRLYEGLLADGSADWAVTLRHRGYERPQVLGSHEDALAAIRQLKALGFSASAEAALWPEGVITSGGKAGWIVRLDDRYETQDAAQPDADVLSSAGLDVVVEWTGVDPHEHRRRVQAALIVIDPKQTEGKLTPDYGSALGERETVASMAENAGAVAAVNGGFFVTSGRDGIPGTPAGIGFYAGELASEATNGRVAVVLEGDGLDPLFVELVTELTVAAASAEREIDGINRVPGKIRNCGGVGGDIPTERPKHDFTCTDSDELVLFTPALGVETPDIDGHEVVLDKDDKVVGERVPGGDVPPDGSTIQGIGEGADWLAEHAQRGAELRMTQRIRDTRGRVVRAGPRAGIVNGGPWLVRNGEVEVDLQGDGLIRKNDRSFGYTWAVRRHPRTSMGVDGRSRILLLAAAGRQPGVSDGLGLHEVAATMRKLGARDAVALDGGGSTTMVGGGRVALVGNASSGERAVGDALVLKAGGGR</sequence>
<dbReference type="EMBL" id="JACHDS010000001">
    <property type="protein sequence ID" value="MBB6173721.1"/>
    <property type="molecule type" value="Genomic_DNA"/>
</dbReference>
<evidence type="ECO:0000313" key="3">
    <source>
        <dbReference type="Proteomes" id="UP000546642"/>
    </source>
</evidence>
<reference evidence="2 3" key="1">
    <citation type="submission" date="2020-08" db="EMBL/GenBank/DDBJ databases">
        <title>Sequencing the genomes of 1000 actinobacteria strains.</title>
        <authorList>
            <person name="Klenk H.-P."/>
        </authorList>
    </citation>
    <scope>NUCLEOTIDE SEQUENCE [LARGE SCALE GENOMIC DNA]</scope>
    <source>
        <strain evidence="2 3">DSM 46659</strain>
    </source>
</reference>
<comment type="caution">
    <text evidence="2">The sequence shown here is derived from an EMBL/GenBank/DDBJ whole genome shotgun (WGS) entry which is preliminary data.</text>
</comment>
<dbReference type="AlphaFoldDB" id="A0A7X0D7H1"/>
<dbReference type="Pfam" id="PF09992">
    <property type="entry name" value="NAGPA"/>
    <property type="match status" value="1"/>
</dbReference>
<dbReference type="Proteomes" id="UP000546642">
    <property type="component" value="Unassembled WGS sequence"/>
</dbReference>
<evidence type="ECO:0000313" key="2">
    <source>
        <dbReference type="EMBL" id="MBB6173721.1"/>
    </source>
</evidence>
<dbReference type="PANTHER" id="PTHR40446">
    <property type="entry name" value="N-ACETYLGLUCOSAMINE-1-PHOSPHODIESTER ALPHA-N-ACETYLGLUCOSAMINIDASE"/>
    <property type="match status" value="1"/>
</dbReference>
<name>A0A7X0D7H1_9ACTN</name>
<feature type="domain" description="Phosphodiester glycosidase" evidence="1">
    <location>
        <begin position="322"/>
        <end position="503"/>
    </location>
</feature>
<dbReference type="PANTHER" id="PTHR40446:SF2">
    <property type="entry name" value="N-ACETYLGLUCOSAMINE-1-PHOSPHODIESTER ALPHA-N-ACETYLGLUCOSAMINIDASE"/>
    <property type="match status" value="1"/>
</dbReference>
<protein>
    <submittedName>
        <fullName evidence="2">Exopolysaccharide biosynthesis protein</fullName>
    </submittedName>
</protein>
<proteinExistence type="predicted"/>
<organism evidence="2 3">
    <name type="scientific">Nocardiopsis mwathae</name>
    <dbReference type="NCBI Taxonomy" id="1472723"/>
    <lineage>
        <taxon>Bacteria</taxon>
        <taxon>Bacillati</taxon>
        <taxon>Actinomycetota</taxon>
        <taxon>Actinomycetes</taxon>
        <taxon>Streptosporangiales</taxon>
        <taxon>Nocardiopsidaceae</taxon>
        <taxon>Nocardiopsis</taxon>
    </lineage>
</organism>
<gene>
    <name evidence="2" type="ORF">HNR23_003781</name>
</gene>
<dbReference type="RefSeq" id="WP_184077279.1">
    <property type="nucleotide sequence ID" value="NZ_JACHDS010000001.1"/>
</dbReference>
<dbReference type="InterPro" id="IPR018711">
    <property type="entry name" value="NAGPA"/>
</dbReference>
<keyword evidence="3" id="KW-1185">Reference proteome</keyword>
<evidence type="ECO:0000259" key="1">
    <source>
        <dbReference type="Pfam" id="PF09992"/>
    </source>
</evidence>
<accession>A0A7X0D7H1</accession>